<evidence type="ECO:0000313" key="14">
    <source>
        <dbReference type="Ensembl" id="ENSELUP00000081336.1"/>
    </source>
</evidence>
<evidence type="ECO:0000313" key="15">
    <source>
        <dbReference type="Proteomes" id="UP000265140"/>
    </source>
</evidence>
<keyword evidence="4 12" id="KW-0812">Transmembrane</keyword>
<dbReference type="Ensembl" id="ENSELUT00000089026.1">
    <property type="protein sequence ID" value="ENSELUP00000081336.1"/>
    <property type="gene ID" value="ENSELUG00000017507.3"/>
</dbReference>
<dbReference type="GO" id="GO:0032870">
    <property type="term" value="P:cellular response to hormone stimulus"/>
    <property type="evidence" value="ECO:0007669"/>
    <property type="project" value="TreeGrafter"/>
</dbReference>
<evidence type="ECO:0000256" key="4">
    <source>
        <dbReference type="ARBA" id="ARBA00022692"/>
    </source>
</evidence>
<dbReference type="GeneTree" id="ENSGT01130000278263"/>
<dbReference type="Proteomes" id="UP000265140">
    <property type="component" value="Chromosome 17"/>
</dbReference>
<keyword evidence="5 12" id="KW-1133">Transmembrane helix</keyword>
<evidence type="ECO:0000256" key="6">
    <source>
        <dbReference type="ARBA" id="ARBA00023040"/>
    </source>
</evidence>
<dbReference type="GO" id="GO:0004930">
    <property type="term" value="F:G protein-coupled receptor activity"/>
    <property type="evidence" value="ECO:0007669"/>
    <property type="project" value="UniProtKB-KW"/>
</dbReference>
<reference evidence="14" key="2">
    <citation type="submission" date="2025-08" db="UniProtKB">
        <authorList>
            <consortium name="Ensembl"/>
        </authorList>
    </citation>
    <scope>IDENTIFICATION</scope>
</reference>
<evidence type="ECO:0000256" key="11">
    <source>
        <dbReference type="ARBA" id="ARBA00082552"/>
    </source>
</evidence>
<dbReference type="GO" id="GO:0005886">
    <property type="term" value="C:plasma membrane"/>
    <property type="evidence" value="ECO:0007669"/>
    <property type="project" value="UniProtKB-SubCell"/>
</dbReference>
<dbReference type="AlphaFoldDB" id="A0AAY5JY24"/>
<dbReference type="CDD" id="cd15383">
    <property type="entry name" value="7tmA_GnRHR_vertebrate"/>
    <property type="match status" value="1"/>
</dbReference>
<dbReference type="RefSeq" id="XP_010878941.2">
    <property type="nucleotide sequence ID" value="XM_010880639.3"/>
</dbReference>
<keyword evidence="7 12" id="KW-0472">Membrane</keyword>
<reference evidence="14 15" key="1">
    <citation type="submission" date="2020-02" db="EMBL/GenBank/DDBJ databases">
        <title>Esox lucius (northern pike) genome, fEsoLuc1, primary haplotype.</title>
        <authorList>
            <person name="Myers G."/>
            <person name="Karagic N."/>
            <person name="Meyer A."/>
            <person name="Pippel M."/>
            <person name="Reichard M."/>
            <person name="Winkler S."/>
            <person name="Tracey A."/>
            <person name="Sims Y."/>
            <person name="Howe K."/>
            <person name="Rhie A."/>
            <person name="Formenti G."/>
            <person name="Durbin R."/>
            <person name="Fedrigo O."/>
            <person name="Jarvis E.D."/>
        </authorList>
    </citation>
    <scope>NUCLEOTIDE SEQUENCE [LARGE SCALE GENOMIC DNA]</scope>
</reference>
<keyword evidence="10" id="KW-0807">Transducer</keyword>
<evidence type="ECO:0000256" key="1">
    <source>
        <dbReference type="ARBA" id="ARBA00004651"/>
    </source>
</evidence>
<dbReference type="PROSITE" id="PS50262">
    <property type="entry name" value="G_PROTEIN_RECEP_F1_2"/>
    <property type="match status" value="1"/>
</dbReference>
<feature type="transmembrane region" description="Helical" evidence="12">
    <location>
        <begin position="111"/>
        <end position="130"/>
    </location>
</feature>
<dbReference type="InterPro" id="IPR017452">
    <property type="entry name" value="GPCR_Rhodpsn_7TM"/>
</dbReference>
<feature type="transmembrane region" description="Helical" evidence="12">
    <location>
        <begin position="302"/>
        <end position="324"/>
    </location>
</feature>
<dbReference type="GeneID" id="105016655"/>
<evidence type="ECO:0000256" key="3">
    <source>
        <dbReference type="ARBA" id="ARBA00022553"/>
    </source>
</evidence>
<feature type="transmembrane region" description="Helical" evidence="12">
    <location>
        <begin position="150"/>
        <end position="170"/>
    </location>
</feature>
<dbReference type="GO" id="GO:0016500">
    <property type="term" value="F:protein-hormone receptor activity"/>
    <property type="evidence" value="ECO:0007669"/>
    <property type="project" value="InterPro"/>
</dbReference>
<dbReference type="InterPro" id="IPR000276">
    <property type="entry name" value="GPCR_Rhodpsn"/>
</dbReference>
<evidence type="ECO:0000256" key="12">
    <source>
        <dbReference type="SAM" id="Phobius"/>
    </source>
</evidence>
<evidence type="ECO:0000256" key="8">
    <source>
        <dbReference type="ARBA" id="ARBA00023157"/>
    </source>
</evidence>
<feature type="transmembrane region" description="Helical" evidence="12">
    <location>
        <begin position="336"/>
        <end position="359"/>
    </location>
</feature>
<dbReference type="GO" id="GO:0042277">
    <property type="term" value="F:peptide binding"/>
    <property type="evidence" value="ECO:0007669"/>
    <property type="project" value="TreeGrafter"/>
</dbReference>
<keyword evidence="3" id="KW-0597">Phosphoprotein</keyword>
<dbReference type="KEGG" id="els:105016655"/>
<dbReference type="Gene3D" id="1.20.1070.10">
    <property type="entry name" value="Rhodopsin 7-helix transmembrane proteins"/>
    <property type="match status" value="1"/>
</dbReference>
<feature type="transmembrane region" description="Helical" evidence="12">
    <location>
        <begin position="242"/>
        <end position="265"/>
    </location>
</feature>
<dbReference type="InterPro" id="IPR001658">
    <property type="entry name" value="GphnRH_fam_rcpt"/>
</dbReference>
<feature type="domain" description="G-protein coupled receptors family 1 profile" evidence="13">
    <location>
        <begin position="91"/>
        <end position="356"/>
    </location>
</feature>
<keyword evidence="2" id="KW-1003">Cell membrane</keyword>
<evidence type="ECO:0000256" key="5">
    <source>
        <dbReference type="ARBA" id="ARBA00022989"/>
    </source>
</evidence>
<sequence length="597" mass="68114">MNTLLLTPHPPPLSLNQTQTISHPEIYTYHLTPGYQLNSSCDWPEAGFNSGPVCNWTLGEDIPALTLPTFTLAAKVRVIITFVLCVLSAFCNAAVLWAANTNQKRRSHVRVLILHLTVADLLVTLVVMPLDAVWNVTVQWLAGDAACRVLMFLKLQAMYSCAFITVIISLDRQAAILDPLAINKARRRNSIMLTVAWVMSVALSVPQMFIFHVVTIVNPAVFTQCTTRGSFLSHWQETVYNMFTFSCLFLLPLAIMIVCYTRILIEISKRMSKGNLSSNEVHLRRSKNNIPKARMRTLKMSLVIVLSFIVCWTPYYLLGLWYWFFPDDLEGKVSHSLTHILFIFGLFNTCLDPIIYGLFTIHIRKGLKHYCKTATMMSDLEKATALTGSHRYSASSLPCKRQTSPARQDRMETFTEQDVTGNFTEHERVGTFTEQDRIETFTEQNKIGTSTEQDSVGTGTEQDRIETFTEQNKIGTSTEQDSVGTFTEQDRIETFTEQDRIETFTEQDKIGTSTEQDRMGTFTEQDRMGTFTEQDRMGTFTEQDRMGTFTEQERVEDSSYSEQRKTNRMRPACNRSRFLVVYYKNGEGDPDWSESML</sequence>
<name>A0AAY5JY24_ESOLU</name>
<keyword evidence="6" id="KW-0297">G-protein coupled receptor</keyword>
<dbReference type="Pfam" id="PF00001">
    <property type="entry name" value="7tm_1"/>
    <property type="match status" value="1"/>
</dbReference>
<dbReference type="SUPFAM" id="SSF81321">
    <property type="entry name" value="Family A G protein-coupled receptor-like"/>
    <property type="match status" value="1"/>
</dbReference>
<keyword evidence="15" id="KW-1185">Reference proteome</keyword>
<dbReference type="RefSeq" id="XP_010878940.2">
    <property type="nucleotide sequence ID" value="XM_010880638.3"/>
</dbReference>
<dbReference type="PRINTS" id="PR00529">
    <property type="entry name" value="GNADOTRPHINR"/>
</dbReference>
<evidence type="ECO:0000256" key="7">
    <source>
        <dbReference type="ARBA" id="ARBA00023136"/>
    </source>
</evidence>
<dbReference type="PANTHER" id="PTHR24241">
    <property type="entry name" value="NEUROPEPTIDE RECEPTOR-RELATED G-PROTEIN COUPLED RECEPTOR"/>
    <property type="match status" value="1"/>
</dbReference>
<evidence type="ECO:0000256" key="2">
    <source>
        <dbReference type="ARBA" id="ARBA00022475"/>
    </source>
</evidence>
<keyword evidence="9" id="KW-0675">Receptor</keyword>
<organism evidence="14 15">
    <name type="scientific">Esox lucius</name>
    <name type="common">Northern pike</name>
    <dbReference type="NCBI Taxonomy" id="8010"/>
    <lineage>
        <taxon>Eukaryota</taxon>
        <taxon>Metazoa</taxon>
        <taxon>Chordata</taxon>
        <taxon>Craniata</taxon>
        <taxon>Vertebrata</taxon>
        <taxon>Euteleostomi</taxon>
        <taxon>Actinopterygii</taxon>
        <taxon>Neopterygii</taxon>
        <taxon>Teleostei</taxon>
        <taxon>Protacanthopterygii</taxon>
        <taxon>Esociformes</taxon>
        <taxon>Esocidae</taxon>
        <taxon>Esox</taxon>
    </lineage>
</organism>
<feature type="transmembrane region" description="Helical" evidence="12">
    <location>
        <begin position="191"/>
        <end position="222"/>
    </location>
</feature>
<feature type="transmembrane region" description="Helical" evidence="12">
    <location>
        <begin position="78"/>
        <end position="99"/>
    </location>
</feature>
<reference evidence="14" key="3">
    <citation type="submission" date="2025-09" db="UniProtKB">
        <authorList>
            <consortium name="Ensembl"/>
        </authorList>
    </citation>
    <scope>IDENTIFICATION</scope>
</reference>
<dbReference type="RefSeq" id="XP_010878939.2">
    <property type="nucleotide sequence ID" value="XM_010880637.3"/>
</dbReference>
<keyword evidence="8" id="KW-1015">Disulfide bond</keyword>
<proteinExistence type="predicted"/>
<accession>A0AAY5JY24</accession>
<protein>
    <recommendedName>
        <fullName evidence="11">Type II GnRH receptor</fullName>
    </recommendedName>
</protein>
<evidence type="ECO:0000256" key="10">
    <source>
        <dbReference type="ARBA" id="ARBA00023224"/>
    </source>
</evidence>
<dbReference type="PRINTS" id="PR00237">
    <property type="entry name" value="GPCRRHODOPSN"/>
</dbReference>
<dbReference type="PANTHER" id="PTHR24241:SF69">
    <property type="entry name" value="GONADOTROPIN-RELEASING HORMONE II RECEPTOR-RELATED"/>
    <property type="match status" value="1"/>
</dbReference>
<evidence type="ECO:0000256" key="9">
    <source>
        <dbReference type="ARBA" id="ARBA00023170"/>
    </source>
</evidence>
<evidence type="ECO:0000259" key="13">
    <source>
        <dbReference type="PROSITE" id="PS50262"/>
    </source>
</evidence>
<dbReference type="FunFam" id="1.20.1070.10:FF:000199">
    <property type="entry name" value="Gonadotropin-releasing hormone II receptor"/>
    <property type="match status" value="1"/>
</dbReference>
<comment type="subcellular location">
    <subcellularLocation>
        <location evidence="1">Cell membrane</location>
        <topology evidence="1">Multi-pass membrane protein</topology>
    </subcellularLocation>
</comment>